<dbReference type="AlphaFoldDB" id="T1L1Z3"/>
<sequence length="733" mass="83084">MSILEGPLCKWTNVVNGWQYRWFVLDHDQALLSYYTSKEKMVRGDRRGCVRLKGAVIGIDAEEDCTFTITVDCKMFHFQAQTAEERVKWVTALEETILRHTHRRRPKRSEHFQVPSIRDYERKIAETDTYLNLLINQSKHLDNQIDSATDEGDKQKLVDIKASLLSLLDSVKHTIILLQIAKNTLNPINGVLNERMNTNSEGTQQSTKDANKAETRSSLSDSDCQNDPNDPSGNRSSLKLTNTSTTTTATEGEEEEEEEEEGTVTQIRDHHFNRDVGSHSRPESASSTNSVDNNKLKRRVLGDIGLNGVPEMSYSSSDEEDCFYDATEETPSLTSPIGSIDAAYYDKFYEEDDDDDLSSFESHGSVISHLLSQVKIGMDLTKVVLPTFILERRSLLEMYADFFAHPDLFTSIPDFETPEDRFIATVRWYLSAFHAGRKTSVAKKPYNPVLGEIFKCYWKLPGVSNQSESETGEKLVSDGPIPWATSNDLTFLAEQVSHHPPISAFYAEHVDKRIMCSAHIYTKSKFLGLSIGVLHIGQGSIYLLDKGEEYIITFPSAYGRSILTVPWIELGGSVSVTCPQSGYHANIDFLTKPFYGGKKHRVTGEILNPSKKVIMTLSGEWNGVMYSKRPNSQAEVFVDTKAMKTIKKVVKPISEQEVYESRRLWKEVTRALKMRDVNAATNAKFAVEQGQRDLVKERQQTKEKWINRVFHNLGDNWYFNQPLTKRSSKGTKQ</sequence>
<dbReference type="InterPro" id="IPR001849">
    <property type="entry name" value="PH_domain"/>
</dbReference>
<accession>T1L1Z3</accession>
<dbReference type="OrthoDB" id="14833at2759"/>
<gene>
    <name evidence="8" type="primary">107369421</name>
</gene>
<dbReference type="STRING" id="32264.T1L1Z3"/>
<evidence type="ECO:0000313" key="8">
    <source>
        <dbReference type="EnsemblMetazoa" id="tetur32g01370.1"/>
    </source>
</evidence>
<dbReference type="PROSITE" id="PS50003">
    <property type="entry name" value="PH_DOMAIN"/>
    <property type="match status" value="1"/>
</dbReference>
<evidence type="ECO:0000313" key="9">
    <source>
        <dbReference type="Proteomes" id="UP000015104"/>
    </source>
</evidence>
<dbReference type="GO" id="GO:0005794">
    <property type="term" value="C:Golgi apparatus"/>
    <property type="evidence" value="ECO:0007669"/>
    <property type="project" value="TreeGrafter"/>
</dbReference>
<feature type="compositionally biased region" description="Polar residues" evidence="6">
    <location>
        <begin position="283"/>
        <end position="293"/>
    </location>
</feature>
<dbReference type="Gene3D" id="6.10.140.1150">
    <property type="match status" value="1"/>
</dbReference>
<dbReference type="InterPro" id="IPR018494">
    <property type="entry name" value="Oxysterol-bd_CS"/>
</dbReference>
<dbReference type="InterPro" id="IPR000648">
    <property type="entry name" value="Oxysterol-bd"/>
</dbReference>
<dbReference type="EMBL" id="CAEY01000922">
    <property type="status" value="NOT_ANNOTATED_CDS"/>
    <property type="molecule type" value="Genomic_DNA"/>
</dbReference>
<feature type="compositionally biased region" description="Low complexity" evidence="6">
    <location>
        <begin position="241"/>
        <end position="250"/>
    </location>
</feature>
<feature type="compositionally biased region" description="Acidic residues" evidence="6">
    <location>
        <begin position="251"/>
        <end position="262"/>
    </location>
</feature>
<dbReference type="GO" id="GO:0006869">
    <property type="term" value="P:lipid transport"/>
    <property type="evidence" value="ECO:0007669"/>
    <property type="project" value="UniProtKB-KW"/>
</dbReference>
<dbReference type="GO" id="GO:0005829">
    <property type="term" value="C:cytosol"/>
    <property type="evidence" value="ECO:0007669"/>
    <property type="project" value="TreeGrafter"/>
</dbReference>
<proteinExistence type="inferred from homology"/>
<dbReference type="FunFam" id="2.40.160.120:FF:000014">
    <property type="entry name" value="Oxysterol-binding protein"/>
    <property type="match status" value="1"/>
</dbReference>
<dbReference type="Pfam" id="PF01237">
    <property type="entry name" value="Oxysterol_BP"/>
    <property type="match status" value="1"/>
</dbReference>
<keyword evidence="3" id="KW-0446">Lipid-binding</keyword>
<feature type="compositionally biased region" description="Polar residues" evidence="6">
    <location>
        <begin position="216"/>
        <end position="240"/>
    </location>
</feature>
<keyword evidence="1 5" id="KW-0813">Transport</keyword>
<feature type="compositionally biased region" description="Basic and acidic residues" evidence="6">
    <location>
        <begin position="267"/>
        <end position="282"/>
    </location>
</feature>
<comment type="similarity">
    <text evidence="4">Belongs to the OSBP family.</text>
</comment>
<dbReference type="HOGENOM" id="CLU_012334_1_2_1"/>
<dbReference type="InterPro" id="IPR037239">
    <property type="entry name" value="OSBP_sf"/>
</dbReference>
<reference evidence="9" key="1">
    <citation type="submission" date="2011-08" db="EMBL/GenBank/DDBJ databases">
        <authorList>
            <person name="Rombauts S."/>
        </authorList>
    </citation>
    <scope>NUCLEOTIDE SEQUENCE</scope>
    <source>
        <strain evidence="9">London</strain>
    </source>
</reference>
<dbReference type="CDD" id="cd13290">
    <property type="entry name" value="PH_ORP9"/>
    <property type="match status" value="1"/>
</dbReference>
<evidence type="ECO:0000256" key="2">
    <source>
        <dbReference type="ARBA" id="ARBA00023055"/>
    </source>
</evidence>
<dbReference type="InterPro" id="IPR011993">
    <property type="entry name" value="PH-like_dom_sf"/>
</dbReference>
<evidence type="ECO:0000256" key="4">
    <source>
        <dbReference type="RuleBase" id="RU003844"/>
    </source>
</evidence>
<dbReference type="Gene3D" id="2.30.29.30">
    <property type="entry name" value="Pleckstrin-homology domain (PH domain)/Phosphotyrosine-binding domain (PTB)"/>
    <property type="match status" value="1"/>
</dbReference>
<dbReference type="GO" id="GO:0032934">
    <property type="term" value="F:sterol binding"/>
    <property type="evidence" value="ECO:0007669"/>
    <property type="project" value="TreeGrafter"/>
</dbReference>
<dbReference type="SUPFAM" id="SSF50729">
    <property type="entry name" value="PH domain-like"/>
    <property type="match status" value="1"/>
</dbReference>
<feature type="compositionally biased region" description="Polar residues" evidence="6">
    <location>
        <begin position="198"/>
        <end position="208"/>
    </location>
</feature>
<evidence type="ECO:0000259" key="7">
    <source>
        <dbReference type="PROSITE" id="PS50003"/>
    </source>
</evidence>
<evidence type="ECO:0000256" key="3">
    <source>
        <dbReference type="ARBA" id="ARBA00023121"/>
    </source>
</evidence>
<feature type="domain" description="PH" evidence="7">
    <location>
        <begin position="1"/>
        <end position="98"/>
    </location>
</feature>
<protein>
    <recommendedName>
        <fullName evidence="5">Oxysterol-binding protein</fullName>
    </recommendedName>
</protein>
<feature type="region of interest" description="Disordered" evidence="6">
    <location>
        <begin position="198"/>
        <end position="294"/>
    </location>
</feature>
<dbReference type="GO" id="GO:0016020">
    <property type="term" value="C:membrane"/>
    <property type="evidence" value="ECO:0007669"/>
    <property type="project" value="TreeGrafter"/>
</dbReference>
<dbReference type="Pfam" id="PF00169">
    <property type="entry name" value="PH"/>
    <property type="match status" value="1"/>
</dbReference>
<dbReference type="Proteomes" id="UP000015104">
    <property type="component" value="Unassembled WGS sequence"/>
</dbReference>
<dbReference type="EnsemblMetazoa" id="tetur32g01370.1">
    <property type="protein sequence ID" value="tetur32g01370.1"/>
    <property type="gene ID" value="tetur32g01370"/>
</dbReference>
<dbReference type="Gene3D" id="2.40.160.120">
    <property type="match status" value="1"/>
</dbReference>
<dbReference type="PANTHER" id="PTHR10972">
    <property type="entry name" value="OXYSTEROL-BINDING PROTEIN-RELATED"/>
    <property type="match status" value="1"/>
</dbReference>
<dbReference type="PROSITE" id="PS01013">
    <property type="entry name" value="OSBP"/>
    <property type="match status" value="1"/>
</dbReference>
<keyword evidence="2 5" id="KW-0445">Lipid transport</keyword>
<keyword evidence="9" id="KW-1185">Reference proteome</keyword>
<dbReference type="eggNOG" id="KOG2210">
    <property type="taxonomic scope" value="Eukaryota"/>
</dbReference>
<dbReference type="Gene3D" id="1.10.287.2720">
    <property type="match status" value="1"/>
</dbReference>
<evidence type="ECO:0000256" key="1">
    <source>
        <dbReference type="ARBA" id="ARBA00022448"/>
    </source>
</evidence>
<evidence type="ECO:0000256" key="6">
    <source>
        <dbReference type="SAM" id="MobiDB-lite"/>
    </source>
</evidence>
<reference evidence="8" key="2">
    <citation type="submission" date="2015-06" db="UniProtKB">
        <authorList>
            <consortium name="EnsemblMetazoa"/>
        </authorList>
    </citation>
    <scope>IDENTIFICATION</scope>
</reference>
<name>T1L1Z3_TETUR</name>
<dbReference type="PANTHER" id="PTHR10972:SF200">
    <property type="entry name" value="OXYSTEROL-BINDING PROTEIN-RELATED PROTEIN 9"/>
    <property type="match status" value="1"/>
</dbReference>
<organism evidence="8 9">
    <name type="scientific">Tetranychus urticae</name>
    <name type="common">Two-spotted spider mite</name>
    <dbReference type="NCBI Taxonomy" id="32264"/>
    <lineage>
        <taxon>Eukaryota</taxon>
        <taxon>Metazoa</taxon>
        <taxon>Ecdysozoa</taxon>
        <taxon>Arthropoda</taxon>
        <taxon>Chelicerata</taxon>
        <taxon>Arachnida</taxon>
        <taxon>Acari</taxon>
        <taxon>Acariformes</taxon>
        <taxon>Trombidiformes</taxon>
        <taxon>Prostigmata</taxon>
        <taxon>Eleutherengona</taxon>
        <taxon>Raphignathae</taxon>
        <taxon>Tetranychoidea</taxon>
        <taxon>Tetranychidae</taxon>
        <taxon>Tetranychus</taxon>
    </lineage>
</organism>
<dbReference type="FunFam" id="1.10.287.2720:FF:000001">
    <property type="entry name" value="Oxysterol-binding OBPalpha"/>
    <property type="match status" value="1"/>
</dbReference>
<dbReference type="SUPFAM" id="SSF144000">
    <property type="entry name" value="Oxysterol-binding protein-like"/>
    <property type="match status" value="1"/>
</dbReference>
<dbReference type="SMART" id="SM00233">
    <property type="entry name" value="PH"/>
    <property type="match status" value="1"/>
</dbReference>
<dbReference type="FunFam" id="2.30.29.30:FF:000089">
    <property type="entry name" value="Oxysterol-binding protein"/>
    <property type="match status" value="1"/>
</dbReference>
<evidence type="ECO:0000256" key="5">
    <source>
        <dbReference type="RuleBase" id="RU003845"/>
    </source>
</evidence>